<dbReference type="Proteomes" id="UP001190700">
    <property type="component" value="Unassembled WGS sequence"/>
</dbReference>
<feature type="compositionally biased region" description="Polar residues" evidence="1">
    <location>
        <begin position="173"/>
        <end position="188"/>
    </location>
</feature>
<proteinExistence type="predicted"/>
<feature type="compositionally biased region" description="Polar residues" evidence="1">
    <location>
        <begin position="235"/>
        <end position="245"/>
    </location>
</feature>
<feature type="compositionally biased region" description="Polar residues" evidence="1">
    <location>
        <begin position="32"/>
        <end position="43"/>
    </location>
</feature>
<evidence type="ECO:0000313" key="3">
    <source>
        <dbReference type="Proteomes" id="UP001190700"/>
    </source>
</evidence>
<feature type="region of interest" description="Disordered" evidence="1">
    <location>
        <begin position="23"/>
        <end position="43"/>
    </location>
</feature>
<dbReference type="AlphaFoldDB" id="A0AAE0BNB5"/>
<evidence type="ECO:0000256" key="1">
    <source>
        <dbReference type="SAM" id="MobiDB-lite"/>
    </source>
</evidence>
<organism evidence="2 3">
    <name type="scientific">Cymbomonas tetramitiformis</name>
    <dbReference type="NCBI Taxonomy" id="36881"/>
    <lineage>
        <taxon>Eukaryota</taxon>
        <taxon>Viridiplantae</taxon>
        <taxon>Chlorophyta</taxon>
        <taxon>Pyramimonadophyceae</taxon>
        <taxon>Pyramimonadales</taxon>
        <taxon>Pyramimonadaceae</taxon>
        <taxon>Cymbomonas</taxon>
    </lineage>
</organism>
<sequence>MGPKLEKRRGRLEHRPTSLCKNVNLGPCEKAQGSSERQLFPSSGRHQLPPIEAHQPQMNWLAAKRQKFARSPKADNAIESHAGKELLPVADGSSTSLCKYRAHGRDRQLLRQSLYNDGRADAKEAARRPSSPSARVPWRITRDELGRDSQLSKLQSPQSFVGMIVKCDLQRRVTGSSCPPTIGQQSCGQFRIRDHSLPSPRANNGMARDDISRGKQRLAVQEAPGPSVRPRSSEQRPSQPGTPSMRSKPPVNLEERLDPDLPPAPTVSFRDIPRSLSPQVATTTAAKAFRRMSKWDTLRKGHIDTLPEQLVKALGSSQTEFDLEQAAQKRIALGRCRSDIANKALELNPVSANMHAARAANLECNAVAHLAEKRLADCKETATNGPEIKSFLAAVEDVCFSRPYFKAPRLDRDMKQRAFVPEGSVEVVRKSRWDIDKSIFAPRKAESDARAYMDTSKMFSKQMFVDWKRVIGKQRFLKCLKLSDVEVASKEQSLQNEADEVKDVLARYQAQICRTYMYFCMLGGSMGEAAYSMTLNQFTEFVKEADIIDNTSRSSKLSDCDTIFIATNYEEEKDSKDAEENDDTALMRFEFYEVIVRLAIAKFGKGESTSDVSDSVGMLLSQNLMPLLKRNRDIDVDRDVFREERLYCQEVDDIFQKHQDFFMASYNFYKARNNTKLMAMPQLMAFLQVAGCLEPATGISLREAKLCFMHSKMESIDELKKRQRVVSLTFVDFLECFARIADLMSPPTLEDLKADYYDDVHNPIDPDRPTFQYYSKVTLQQAEHFHRPSAELTAYKTRDLDEKLEQVVELVLESFFQYWGVDNEQKLVKTMNVAARSFGSVMRDDILL</sequence>
<evidence type="ECO:0000313" key="2">
    <source>
        <dbReference type="EMBL" id="KAK3238849.1"/>
    </source>
</evidence>
<accession>A0AAE0BNB5</accession>
<name>A0AAE0BNB5_9CHLO</name>
<protein>
    <submittedName>
        <fullName evidence="2">Uncharacterized protein</fullName>
    </submittedName>
</protein>
<keyword evidence="3" id="KW-1185">Reference proteome</keyword>
<reference evidence="2 3" key="1">
    <citation type="journal article" date="2015" name="Genome Biol. Evol.">
        <title>Comparative Genomics of a Bacterivorous Green Alga Reveals Evolutionary Causalities and Consequences of Phago-Mixotrophic Mode of Nutrition.</title>
        <authorList>
            <person name="Burns J.A."/>
            <person name="Paasch A."/>
            <person name="Narechania A."/>
            <person name="Kim E."/>
        </authorList>
    </citation>
    <scope>NUCLEOTIDE SEQUENCE [LARGE SCALE GENOMIC DNA]</scope>
    <source>
        <strain evidence="2 3">PLY_AMNH</strain>
    </source>
</reference>
<dbReference type="EMBL" id="LGRX02034090">
    <property type="protein sequence ID" value="KAK3238849.1"/>
    <property type="molecule type" value="Genomic_DNA"/>
</dbReference>
<comment type="caution">
    <text evidence="2">The sequence shown here is derived from an EMBL/GenBank/DDBJ whole genome shotgun (WGS) entry which is preliminary data.</text>
</comment>
<gene>
    <name evidence="2" type="ORF">CYMTET_51174</name>
</gene>
<feature type="region of interest" description="Disordered" evidence="1">
    <location>
        <begin position="173"/>
        <end position="272"/>
    </location>
</feature>